<name>A0A6P5L2F3_PHACI</name>
<evidence type="ECO:0000256" key="6">
    <source>
        <dbReference type="ARBA" id="ARBA00058160"/>
    </source>
</evidence>
<dbReference type="AlphaFoldDB" id="A0A6P5L2F3"/>
<reference evidence="14" key="1">
    <citation type="submission" date="2025-08" db="UniProtKB">
        <authorList>
            <consortium name="RefSeq"/>
        </authorList>
    </citation>
    <scope>IDENTIFICATION</scope>
    <source>
        <tissue evidence="14">Spleen</tissue>
    </source>
</reference>
<evidence type="ECO:0000256" key="1">
    <source>
        <dbReference type="ARBA" id="ARBA00004123"/>
    </source>
</evidence>
<dbReference type="PROSITE" id="PS00027">
    <property type="entry name" value="HOMEOBOX_1"/>
    <property type="match status" value="1"/>
</dbReference>
<dbReference type="CDD" id="cd00086">
    <property type="entry name" value="homeodomain"/>
    <property type="match status" value="1"/>
</dbReference>
<evidence type="ECO:0000256" key="3">
    <source>
        <dbReference type="ARBA" id="ARBA00023125"/>
    </source>
</evidence>
<dbReference type="GeneID" id="110215316"/>
<comment type="function">
    <text evidence="6">May have a role in development. May regulate its own transcription. May bind the bicoid consensus sequence TAATCC.</text>
</comment>
<evidence type="ECO:0000313" key="13">
    <source>
        <dbReference type="Proteomes" id="UP000515140"/>
    </source>
</evidence>
<dbReference type="RefSeq" id="XP_020852338.1">
    <property type="nucleotide sequence ID" value="XM_020996679.1"/>
</dbReference>
<dbReference type="SMART" id="SM00389">
    <property type="entry name" value="HOX"/>
    <property type="match status" value="1"/>
</dbReference>
<dbReference type="GO" id="GO:0005634">
    <property type="term" value="C:nucleus"/>
    <property type="evidence" value="ECO:0007669"/>
    <property type="project" value="UniProtKB-SubCell"/>
</dbReference>
<evidence type="ECO:0000259" key="12">
    <source>
        <dbReference type="PROSITE" id="PS50071"/>
    </source>
</evidence>
<gene>
    <name evidence="14" type="primary">GSC2</name>
</gene>
<protein>
    <recommendedName>
        <fullName evidence="7">Homeobox protein goosecoid-2</fullName>
    </recommendedName>
    <alternativeName>
        <fullName evidence="8">Homeobox protein goosecoid-like</fullName>
    </alternativeName>
</protein>
<evidence type="ECO:0000256" key="7">
    <source>
        <dbReference type="ARBA" id="ARBA00074027"/>
    </source>
</evidence>
<feature type="region of interest" description="Disordered" evidence="11">
    <location>
        <begin position="29"/>
        <end position="66"/>
    </location>
</feature>
<evidence type="ECO:0000313" key="14">
    <source>
        <dbReference type="RefSeq" id="XP_020852338.1"/>
    </source>
</evidence>
<dbReference type="CTD" id="2928"/>
<organism evidence="13 14">
    <name type="scientific">Phascolarctos cinereus</name>
    <name type="common">Koala</name>
    <dbReference type="NCBI Taxonomy" id="38626"/>
    <lineage>
        <taxon>Eukaryota</taxon>
        <taxon>Metazoa</taxon>
        <taxon>Chordata</taxon>
        <taxon>Craniata</taxon>
        <taxon>Vertebrata</taxon>
        <taxon>Euteleostomi</taxon>
        <taxon>Mammalia</taxon>
        <taxon>Metatheria</taxon>
        <taxon>Diprotodontia</taxon>
        <taxon>Phascolarctidae</taxon>
        <taxon>Phascolarctos</taxon>
    </lineage>
</organism>
<proteinExistence type="inferred from homology"/>
<dbReference type="InParanoid" id="A0A6P5L2F3"/>
<sequence>MALAGRTVPGRGNLGRPCPFSIDHILSSPPPPALPLFGPQTQVKSPEPPRGSHSPGALPEDPEELGEPGPAACGICCCCAHHASPHGLQEPAVWLELASRSLLLGPLRILSVQDSRFPWPLRLLPATGRVCKGPRGPPTGTLPPFQPLQRRTRRHRTIFSEEQLQALEALFLQNQYPDVVAREQLAHRIHLKEERVEVWFKNRRAKWRHQKRASASALILQGTKTAPKESC</sequence>
<dbReference type="GO" id="GO:0000978">
    <property type="term" value="F:RNA polymerase II cis-regulatory region sequence-specific DNA binding"/>
    <property type="evidence" value="ECO:0007669"/>
    <property type="project" value="TreeGrafter"/>
</dbReference>
<comment type="subcellular location">
    <subcellularLocation>
        <location evidence="1 9 10">Nucleus</location>
    </subcellularLocation>
</comment>
<evidence type="ECO:0000256" key="8">
    <source>
        <dbReference type="ARBA" id="ARBA00078927"/>
    </source>
</evidence>
<dbReference type="InterPro" id="IPR017970">
    <property type="entry name" value="Homeobox_CS"/>
</dbReference>
<keyword evidence="13" id="KW-1185">Reference proteome</keyword>
<dbReference type="Proteomes" id="UP000515140">
    <property type="component" value="Unplaced"/>
</dbReference>
<dbReference type="InterPro" id="IPR051440">
    <property type="entry name" value="Goosecoid-like_HB"/>
</dbReference>
<evidence type="ECO:0000256" key="11">
    <source>
        <dbReference type="SAM" id="MobiDB-lite"/>
    </source>
</evidence>
<feature type="DNA-binding region" description="Homeobox" evidence="9">
    <location>
        <begin position="152"/>
        <end position="211"/>
    </location>
</feature>
<evidence type="ECO:0000256" key="2">
    <source>
        <dbReference type="ARBA" id="ARBA00006503"/>
    </source>
</evidence>
<evidence type="ECO:0000256" key="9">
    <source>
        <dbReference type="PROSITE-ProRule" id="PRU00108"/>
    </source>
</evidence>
<dbReference type="PANTHER" id="PTHR46643:SF1">
    <property type="entry name" value="HOMEOBOX PROTEIN GOOSECOID-2"/>
    <property type="match status" value="1"/>
</dbReference>
<keyword evidence="4 9" id="KW-0371">Homeobox</keyword>
<dbReference type="InterPro" id="IPR001356">
    <property type="entry name" value="HD"/>
</dbReference>
<dbReference type="Gene3D" id="1.10.10.60">
    <property type="entry name" value="Homeodomain-like"/>
    <property type="match status" value="1"/>
</dbReference>
<evidence type="ECO:0000256" key="5">
    <source>
        <dbReference type="ARBA" id="ARBA00023242"/>
    </source>
</evidence>
<dbReference type="InterPro" id="IPR009057">
    <property type="entry name" value="Homeodomain-like_sf"/>
</dbReference>
<evidence type="ECO:0000256" key="4">
    <source>
        <dbReference type="ARBA" id="ARBA00023155"/>
    </source>
</evidence>
<dbReference type="GO" id="GO:0000981">
    <property type="term" value="F:DNA-binding transcription factor activity, RNA polymerase II-specific"/>
    <property type="evidence" value="ECO:0007669"/>
    <property type="project" value="InterPro"/>
</dbReference>
<dbReference type="FunFam" id="1.10.10.60:FF:000223">
    <property type="entry name" value="Goosecoid homeobox 2"/>
    <property type="match status" value="1"/>
</dbReference>
<evidence type="ECO:0000256" key="10">
    <source>
        <dbReference type="RuleBase" id="RU000682"/>
    </source>
</evidence>
<keyword evidence="3 9" id="KW-0238">DNA-binding</keyword>
<dbReference type="FunCoup" id="A0A6P5L2F3">
    <property type="interactions" value="362"/>
</dbReference>
<comment type="similarity">
    <text evidence="2">Belongs to the paired homeobox family. Bicoid subfamily.</text>
</comment>
<dbReference type="KEGG" id="pcw:110215316"/>
<accession>A0A6P5L2F3</accession>
<dbReference type="Pfam" id="PF00046">
    <property type="entry name" value="Homeodomain"/>
    <property type="match status" value="1"/>
</dbReference>
<dbReference type="SUPFAM" id="SSF46689">
    <property type="entry name" value="Homeodomain-like"/>
    <property type="match status" value="1"/>
</dbReference>
<feature type="domain" description="Homeobox" evidence="12">
    <location>
        <begin position="150"/>
        <end position="210"/>
    </location>
</feature>
<dbReference type="PROSITE" id="PS50071">
    <property type="entry name" value="HOMEOBOX_2"/>
    <property type="match status" value="1"/>
</dbReference>
<keyword evidence="5 9" id="KW-0539">Nucleus</keyword>
<dbReference type="PANTHER" id="PTHR46643">
    <property type="entry name" value="HOMEOBOX PROTEIN GOOSECOID-RELATED"/>
    <property type="match status" value="1"/>
</dbReference>